<dbReference type="GO" id="GO:0080030">
    <property type="term" value="F:methyl indole-3-acetate esterase activity"/>
    <property type="evidence" value="ECO:0007669"/>
    <property type="project" value="TreeGrafter"/>
</dbReference>
<comment type="catalytic activity">
    <reaction evidence="6">
        <text>butan-2-one + hydrogen cyanide = 2-hydroxy-2-methylbutanenitrile</text>
        <dbReference type="Rhea" id="RHEA:77467"/>
        <dbReference type="ChEBI" id="CHEBI:18407"/>
        <dbReference type="ChEBI" id="CHEBI:28398"/>
        <dbReference type="ChEBI" id="CHEBI:60954"/>
    </reaction>
    <physiologicalReaction direction="right-to-left" evidence="6">
        <dbReference type="Rhea" id="RHEA:77469"/>
    </physiologicalReaction>
</comment>
<proteinExistence type="inferred from homology"/>
<evidence type="ECO:0000256" key="9">
    <source>
        <dbReference type="ARBA" id="ARBA00052033"/>
    </source>
</evidence>
<evidence type="ECO:0000256" key="3">
    <source>
        <dbReference type="ARBA" id="ARBA00050262"/>
    </source>
</evidence>
<comment type="catalytic activity">
    <reaction evidence="4">
        <text>benzaldehyde + hydrogen cyanide = (S)-mandelonitrile</text>
        <dbReference type="Rhea" id="RHEA:77427"/>
        <dbReference type="ChEBI" id="CHEBI:17169"/>
        <dbReference type="ChEBI" id="CHEBI:18407"/>
        <dbReference type="ChEBI" id="CHEBI:36941"/>
    </reaction>
</comment>
<comment type="catalytic activity">
    <reaction evidence="8">
        <text>acrolein + hydrogen cyanide = (2S)-2-hydroxybut-3-enenitrile</text>
        <dbReference type="Rhea" id="RHEA:77411"/>
        <dbReference type="ChEBI" id="CHEBI:15368"/>
        <dbReference type="ChEBI" id="CHEBI:18407"/>
        <dbReference type="ChEBI" id="CHEBI:197356"/>
    </reaction>
</comment>
<sequence>MGDDVKHFVLVHGVCHGSWCWYRLIALLKQAGHRVTALDLGACGINPKQLNEITSIWDYVHPLIEFMSSLPQGESVILVGHSYAGLCISLAMESFPEKVSLGVFVTAYMPDFKSPPLTLIQEYFKRTPKESTMDCQLSLDSLLFGPDYMRTKVYAHCQSEDLELAKVLIRPNGLFMEDFSKEGMLTEEKYGSIDRVFIVCEEDEVMKEDFQRLIIENSPPKEVILIREAGHMVMLSKPSELCQRLLEVAGSRYHRIS</sequence>
<evidence type="ECO:0000256" key="6">
    <source>
        <dbReference type="ARBA" id="ARBA00051647"/>
    </source>
</evidence>
<dbReference type="InterPro" id="IPR045889">
    <property type="entry name" value="MES/HNL"/>
</dbReference>
<evidence type="ECO:0000256" key="8">
    <source>
        <dbReference type="ARBA" id="ARBA00051977"/>
    </source>
</evidence>
<comment type="catalytic activity">
    <reaction evidence="12">
        <text>cyclohexanecarbaldehyde + hydrogen cyanide = (2S)-2-cyclohexyl-2-hydroxyacetonitrile</text>
        <dbReference type="Rhea" id="RHEA:77423"/>
        <dbReference type="ChEBI" id="CHEBI:18407"/>
        <dbReference type="ChEBI" id="CHEBI:197359"/>
        <dbReference type="ChEBI" id="CHEBI:197360"/>
    </reaction>
</comment>
<dbReference type="InterPro" id="IPR000073">
    <property type="entry name" value="AB_hydrolase_1"/>
</dbReference>
<evidence type="ECO:0000256" key="11">
    <source>
        <dbReference type="ARBA" id="ARBA00052600"/>
    </source>
</evidence>
<evidence type="ECO:0000256" key="19">
    <source>
        <dbReference type="ARBA" id="ARBA00079794"/>
    </source>
</evidence>
<keyword evidence="22" id="KW-1185">Reference proteome</keyword>
<evidence type="ECO:0000256" key="12">
    <source>
        <dbReference type="ARBA" id="ARBA00052609"/>
    </source>
</evidence>
<dbReference type="PANTHER" id="PTHR10992:SF943">
    <property type="entry name" value="METHYLESTERASE 10"/>
    <property type="match status" value="1"/>
</dbReference>
<dbReference type="GO" id="GO:0080031">
    <property type="term" value="F:methyl salicylate esterase activity"/>
    <property type="evidence" value="ECO:0007669"/>
    <property type="project" value="TreeGrafter"/>
</dbReference>
<evidence type="ECO:0000256" key="1">
    <source>
        <dbReference type="ARBA" id="ARBA00050104"/>
    </source>
</evidence>
<organism evidence="21 22">
    <name type="scientific">Lithocarpus litseifolius</name>
    <dbReference type="NCBI Taxonomy" id="425828"/>
    <lineage>
        <taxon>Eukaryota</taxon>
        <taxon>Viridiplantae</taxon>
        <taxon>Streptophyta</taxon>
        <taxon>Embryophyta</taxon>
        <taxon>Tracheophyta</taxon>
        <taxon>Spermatophyta</taxon>
        <taxon>Magnoliopsida</taxon>
        <taxon>eudicotyledons</taxon>
        <taxon>Gunneridae</taxon>
        <taxon>Pentapetalae</taxon>
        <taxon>rosids</taxon>
        <taxon>fabids</taxon>
        <taxon>Fagales</taxon>
        <taxon>Fagaceae</taxon>
        <taxon>Lithocarpus</taxon>
    </lineage>
</organism>
<accession>A0AAW2BZ18</accession>
<comment type="catalytic activity">
    <reaction evidence="5">
        <text>formylthiophene + hydrogen cyanide = (2R)-2-hydroxy-2-(thiophen-2-yl)acetonitrile</text>
        <dbReference type="Rhea" id="RHEA:77455"/>
        <dbReference type="ChEBI" id="CHEBI:18407"/>
        <dbReference type="ChEBI" id="CHEBI:87301"/>
        <dbReference type="ChEBI" id="CHEBI:197332"/>
    </reaction>
</comment>
<dbReference type="SUPFAM" id="SSF53474">
    <property type="entry name" value="alpha/beta-Hydrolases"/>
    <property type="match status" value="1"/>
</dbReference>
<name>A0AAW2BZ18_9ROSI</name>
<dbReference type="GO" id="GO:0009694">
    <property type="term" value="P:jasmonic acid metabolic process"/>
    <property type="evidence" value="ECO:0007669"/>
    <property type="project" value="TreeGrafter"/>
</dbReference>
<gene>
    <name evidence="21" type="ORF">SO802_025532</name>
</gene>
<dbReference type="GO" id="GO:0047606">
    <property type="term" value="F:(S)-hydroxynitrile lyase activity"/>
    <property type="evidence" value="ECO:0007669"/>
    <property type="project" value="UniProtKB-EC"/>
</dbReference>
<protein>
    <recommendedName>
        <fullName evidence="16">(S)-hydroxynitrile lyase</fullName>
        <ecNumber evidence="15">4.1.2.47</ecNumber>
    </recommendedName>
    <alternativeName>
        <fullName evidence="17">2-hydroxy-2-methylpropanenitrile lyase</fullName>
    </alternativeName>
    <alternativeName>
        <fullName evidence="18">Acetone cyanohydrin lyase</fullName>
    </alternativeName>
    <alternativeName>
        <fullName evidence="19">Hydroxynitrile lyase</fullName>
    </alternativeName>
</protein>
<comment type="similarity">
    <text evidence="14">Belongs to the AB hydrolase superfamily. Hydroxynitrile lyase family.</text>
</comment>
<evidence type="ECO:0000256" key="14">
    <source>
        <dbReference type="ARBA" id="ARBA00060885"/>
    </source>
</evidence>
<evidence type="ECO:0000256" key="17">
    <source>
        <dbReference type="ARBA" id="ARBA00076040"/>
    </source>
</evidence>
<comment type="catalytic activity">
    <reaction evidence="9">
        <text>2-methylpropanal + hydrogen cyanide = (2S)-2-hydroxy-3-methylbutanenitrile</text>
        <dbReference type="Rhea" id="RHEA:77403"/>
        <dbReference type="ChEBI" id="CHEBI:18407"/>
        <dbReference type="ChEBI" id="CHEBI:48943"/>
        <dbReference type="ChEBI" id="CHEBI:197354"/>
    </reaction>
</comment>
<dbReference type="EC" id="4.1.2.47" evidence="15"/>
<evidence type="ECO:0000256" key="15">
    <source>
        <dbReference type="ARBA" id="ARBA00066572"/>
    </source>
</evidence>
<feature type="domain" description="AB hydrolase-1" evidence="20">
    <location>
        <begin position="8"/>
        <end position="242"/>
    </location>
</feature>
<evidence type="ECO:0000259" key="20">
    <source>
        <dbReference type="Pfam" id="PF12697"/>
    </source>
</evidence>
<dbReference type="PANTHER" id="PTHR10992">
    <property type="entry name" value="METHYLESTERASE FAMILY MEMBER"/>
    <property type="match status" value="1"/>
</dbReference>
<evidence type="ECO:0000313" key="22">
    <source>
        <dbReference type="Proteomes" id="UP001459277"/>
    </source>
</evidence>
<evidence type="ECO:0000256" key="5">
    <source>
        <dbReference type="ARBA" id="ARBA00050608"/>
    </source>
</evidence>
<evidence type="ECO:0000256" key="16">
    <source>
        <dbReference type="ARBA" id="ARBA00069221"/>
    </source>
</evidence>
<dbReference type="AlphaFoldDB" id="A0AAW2BZ18"/>
<reference evidence="21 22" key="1">
    <citation type="submission" date="2024-01" db="EMBL/GenBank/DDBJ databases">
        <title>A telomere-to-telomere, gap-free genome of sweet tea (Lithocarpus litseifolius).</title>
        <authorList>
            <person name="Zhou J."/>
        </authorList>
    </citation>
    <scope>NUCLEOTIDE SEQUENCE [LARGE SCALE GENOMIC DNA]</scope>
    <source>
        <strain evidence="21">Zhou-2022a</strain>
        <tissue evidence="21">Leaf</tissue>
    </source>
</reference>
<dbReference type="GO" id="GO:0009696">
    <property type="term" value="P:salicylic acid metabolic process"/>
    <property type="evidence" value="ECO:0007669"/>
    <property type="project" value="TreeGrafter"/>
</dbReference>
<evidence type="ECO:0000256" key="2">
    <source>
        <dbReference type="ARBA" id="ARBA00050241"/>
    </source>
</evidence>
<dbReference type="InterPro" id="IPR029058">
    <property type="entry name" value="AB_hydrolase_fold"/>
</dbReference>
<dbReference type="Proteomes" id="UP001459277">
    <property type="component" value="Unassembled WGS sequence"/>
</dbReference>
<comment type="catalytic activity">
    <reaction evidence="11">
        <text>2,2-dimethylpropanal + hydrogen cyanide = (2S)-2-hydroxy-3,3-dimethylbutanenitrile</text>
        <dbReference type="Rhea" id="RHEA:77407"/>
        <dbReference type="ChEBI" id="CHEBI:18407"/>
        <dbReference type="ChEBI" id="CHEBI:141557"/>
        <dbReference type="ChEBI" id="CHEBI:197355"/>
    </reaction>
</comment>
<comment type="catalytic activity">
    <reaction evidence="3">
        <text>2-hydroxy-2-methylpropanenitrile = acetone + hydrogen cyanide</text>
        <dbReference type="Rhea" id="RHEA:11932"/>
        <dbReference type="ChEBI" id="CHEBI:15347"/>
        <dbReference type="ChEBI" id="CHEBI:15348"/>
        <dbReference type="ChEBI" id="CHEBI:18407"/>
    </reaction>
    <physiologicalReaction direction="left-to-right" evidence="3">
        <dbReference type="Rhea" id="RHEA:11933"/>
    </physiologicalReaction>
</comment>
<evidence type="ECO:0000256" key="10">
    <source>
        <dbReference type="ARBA" id="ARBA00052511"/>
    </source>
</evidence>
<dbReference type="Pfam" id="PF12697">
    <property type="entry name" value="Abhydrolase_6"/>
    <property type="match status" value="1"/>
</dbReference>
<dbReference type="FunFam" id="3.40.50.1820:FF:000051">
    <property type="entry name" value="(S)-hydroxynitrile lyase"/>
    <property type="match status" value="1"/>
</dbReference>
<evidence type="ECO:0000256" key="7">
    <source>
        <dbReference type="ARBA" id="ARBA00051735"/>
    </source>
</evidence>
<comment type="caution">
    <text evidence="21">The sequence shown here is derived from an EMBL/GenBank/DDBJ whole genome shotgun (WGS) entry which is preliminary data.</text>
</comment>
<evidence type="ECO:0000256" key="13">
    <source>
        <dbReference type="ARBA" id="ARBA00052826"/>
    </source>
</evidence>
<comment type="catalytic activity">
    <reaction evidence="7">
        <text>a disubstituted aliphatic (S)-hydroxynitrile = a ketone + hydrogen cyanide</text>
        <dbReference type="Rhea" id="RHEA:56592"/>
        <dbReference type="ChEBI" id="CHEBI:17087"/>
        <dbReference type="ChEBI" id="CHEBI:18407"/>
        <dbReference type="ChEBI" id="CHEBI:140597"/>
        <dbReference type="EC" id="4.1.2.47"/>
    </reaction>
</comment>
<comment type="catalytic activity">
    <reaction evidence="2">
        <text>a monosubstituted aliphatic (S)-hydroxynitrile = an aldehyde + hydrogen cyanide</text>
        <dbReference type="Rhea" id="RHEA:56588"/>
        <dbReference type="ChEBI" id="CHEBI:17478"/>
        <dbReference type="ChEBI" id="CHEBI:18407"/>
        <dbReference type="ChEBI" id="CHEBI:140596"/>
        <dbReference type="EC" id="4.1.2.47"/>
    </reaction>
</comment>
<evidence type="ECO:0000256" key="18">
    <source>
        <dbReference type="ARBA" id="ARBA00078291"/>
    </source>
</evidence>
<comment type="catalytic activity">
    <reaction evidence="1">
        <text>4-methoxybenzaldehyde + hydrogen cyanide = (2S)-2-hydroxy-2-(4-methoxyphenyl)acetonitrile</text>
        <dbReference type="Rhea" id="RHEA:77447"/>
        <dbReference type="ChEBI" id="CHEBI:18407"/>
        <dbReference type="ChEBI" id="CHEBI:28235"/>
        <dbReference type="ChEBI" id="CHEBI:197328"/>
    </reaction>
</comment>
<dbReference type="Gene3D" id="3.40.50.1820">
    <property type="entry name" value="alpha/beta hydrolase"/>
    <property type="match status" value="1"/>
</dbReference>
<dbReference type="GO" id="GO:0080032">
    <property type="term" value="F:methyl jasmonate esterase activity"/>
    <property type="evidence" value="ECO:0007669"/>
    <property type="project" value="TreeGrafter"/>
</dbReference>
<comment type="catalytic activity">
    <reaction evidence="10">
        <text>3-formylthiophene + hydrogen cyanide = (2S)-2-hydroxy-2-(thiophen-3-yl)acetonitrile</text>
        <dbReference type="Rhea" id="RHEA:77459"/>
        <dbReference type="ChEBI" id="CHEBI:18407"/>
        <dbReference type="ChEBI" id="CHEBI:87611"/>
        <dbReference type="ChEBI" id="CHEBI:197333"/>
    </reaction>
</comment>
<evidence type="ECO:0000313" key="21">
    <source>
        <dbReference type="EMBL" id="KAK9990547.1"/>
    </source>
</evidence>
<evidence type="ECO:0000256" key="4">
    <source>
        <dbReference type="ARBA" id="ARBA00050358"/>
    </source>
</evidence>
<comment type="catalytic activity">
    <reaction evidence="13">
        <text>an aromatic (S)-hydroxynitrile = an aromatic aldehyde + hydrogen cyanide</text>
        <dbReference type="Rhea" id="RHEA:54660"/>
        <dbReference type="ChEBI" id="CHEBI:18407"/>
        <dbReference type="ChEBI" id="CHEBI:33855"/>
        <dbReference type="ChEBI" id="CHEBI:138306"/>
        <dbReference type="EC" id="4.1.2.47"/>
    </reaction>
</comment>
<dbReference type="EMBL" id="JAZDWU010000009">
    <property type="protein sequence ID" value="KAK9990547.1"/>
    <property type="molecule type" value="Genomic_DNA"/>
</dbReference>